<dbReference type="Proteomes" id="UP000326759">
    <property type="component" value="Unassembled WGS sequence"/>
</dbReference>
<dbReference type="PANTHER" id="PTHR11363">
    <property type="entry name" value="60S RIBOSOMAL PROTEIN L3-RELATED"/>
    <property type="match status" value="1"/>
</dbReference>
<dbReference type="Gene3D" id="2.40.30.10">
    <property type="entry name" value="Translation factors"/>
    <property type="match status" value="1"/>
</dbReference>
<dbReference type="PANTHER" id="PTHR11363:SF5">
    <property type="entry name" value="LARGE RIBOSOMAL SUBUNIT PROTEIN UL3"/>
    <property type="match status" value="1"/>
</dbReference>
<dbReference type="FunFam" id="2.40.30.10:FF:000079">
    <property type="entry name" value="60S ribosomal protein L3"/>
    <property type="match status" value="1"/>
</dbReference>
<dbReference type="GO" id="GO:0022625">
    <property type="term" value="C:cytosolic large ribosomal subunit"/>
    <property type="evidence" value="ECO:0007669"/>
    <property type="project" value="TreeGrafter"/>
</dbReference>
<name>A0A5N5TA03_9CRUS</name>
<dbReference type="SUPFAM" id="SSF50447">
    <property type="entry name" value="Translation proteins"/>
    <property type="match status" value="1"/>
</dbReference>
<comment type="function">
    <text evidence="4">The L3 protein is a component of the large subunit of cytoplasmic ribosomes.</text>
</comment>
<dbReference type="GO" id="GO:0003735">
    <property type="term" value="F:structural constituent of ribosome"/>
    <property type="evidence" value="ECO:0007669"/>
    <property type="project" value="InterPro"/>
</dbReference>
<evidence type="ECO:0000256" key="5">
    <source>
        <dbReference type="RuleBase" id="RU003905"/>
    </source>
</evidence>
<comment type="similarity">
    <text evidence="1 5">Belongs to the universal ribosomal protein uL3 family.</text>
</comment>
<dbReference type="FunFam" id="2.40.30.10:FF:000351">
    <property type="entry name" value="Ribosomal protein L3"/>
    <property type="match status" value="1"/>
</dbReference>
<evidence type="ECO:0000256" key="2">
    <source>
        <dbReference type="ARBA" id="ARBA00022980"/>
    </source>
</evidence>
<keyword evidence="8" id="KW-1185">Reference proteome</keyword>
<dbReference type="GO" id="GO:0006412">
    <property type="term" value="P:translation"/>
    <property type="evidence" value="ECO:0007669"/>
    <property type="project" value="InterPro"/>
</dbReference>
<dbReference type="InterPro" id="IPR000597">
    <property type="entry name" value="Ribosomal_uL3"/>
</dbReference>
<accession>A0A5N5TA03</accession>
<reference evidence="7 8" key="1">
    <citation type="journal article" date="2019" name="PLoS Biol.">
        <title>Sex chromosomes control vertical transmission of feminizing Wolbachia symbionts in an isopod.</title>
        <authorList>
            <person name="Becking T."/>
            <person name="Chebbi M.A."/>
            <person name="Giraud I."/>
            <person name="Moumen B."/>
            <person name="Laverre T."/>
            <person name="Caubet Y."/>
            <person name="Peccoud J."/>
            <person name="Gilbert C."/>
            <person name="Cordaux R."/>
        </authorList>
    </citation>
    <scope>NUCLEOTIDE SEQUENCE [LARGE SCALE GENOMIC DNA]</scope>
    <source>
        <strain evidence="7">ANa2</strain>
        <tissue evidence="7">Whole body excluding digestive tract and cuticle</tissue>
    </source>
</reference>
<dbReference type="InterPro" id="IPR009000">
    <property type="entry name" value="Transl_B-barrel_sf"/>
</dbReference>
<keyword evidence="3 5" id="KW-0687">Ribonucleoprotein</keyword>
<feature type="region of interest" description="Disordered" evidence="6">
    <location>
        <begin position="332"/>
        <end position="351"/>
    </location>
</feature>
<organism evidence="7 8">
    <name type="scientific">Armadillidium nasatum</name>
    <dbReference type="NCBI Taxonomy" id="96803"/>
    <lineage>
        <taxon>Eukaryota</taxon>
        <taxon>Metazoa</taxon>
        <taxon>Ecdysozoa</taxon>
        <taxon>Arthropoda</taxon>
        <taxon>Crustacea</taxon>
        <taxon>Multicrustacea</taxon>
        <taxon>Malacostraca</taxon>
        <taxon>Eumalacostraca</taxon>
        <taxon>Peracarida</taxon>
        <taxon>Isopoda</taxon>
        <taxon>Oniscidea</taxon>
        <taxon>Crinocheta</taxon>
        <taxon>Armadillidiidae</taxon>
        <taxon>Armadillidium</taxon>
    </lineage>
</organism>
<comment type="caution">
    <text evidence="7">The sequence shown here is derived from an EMBL/GenBank/DDBJ whole genome shotgun (WGS) entry which is preliminary data.</text>
</comment>
<evidence type="ECO:0000256" key="1">
    <source>
        <dbReference type="ARBA" id="ARBA00006540"/>
    </source>
</evidence>
<dbReference type="PROSITE" id="PS00474">
    <property type="entry name" value="RIBOSOMAL_L3"/>
    <property type="match status" value="1"/>
</dbReference>
<protein>
    <submittedName>
        <fullName evidence="7">60S ribosomal protein L3</fullName>
    </submittedName>
</protein>
<sequence>MGFYPKKRSKRFRPKVKAFPKDNKAKPIHLTSFLGFKAGMTHVVRVADKPGSKINKKEVVESVTIIECPPMVVVGLSKKKAFTNASKKWQDKVGKKLIDKDIARIKKYSSVVRIIAHTQMKLLKMSSKKAHIMEIQLNGGNIPQKVDWAVSHFEKQVPISDVFAQDEMIDIIGVTKGHGYKGVTSRWHTKKLPRKTHKGLRKVACIGAWHPSRVQYTVARAGQKGYHHRTEMNKKVYRIGKGIHTKDGKVIKNNASTEYDLTPKAITPMGGFPRYGQVKNDFVMIKGCCAGPVRRVLALRKTKRVALEKIDLHFIDTSSKLGHGRFQTSTEKTAFMGPLKKDKAKKDQKKK</sequence>
<dbReference type="GO" id="GO:0003723">
    <property type="term" value="F:RNA binding"/>
    <property type="evidence" value="ECO:0007669"/>
    <property type="project" value="TreeGrafter"/>
</dbReference>
<evidence type="ECO:0000313" key="7">
    <source>
        <dbReference type="EMBL" id="KAB7503474.1"/>
    </source>
</evidence>
<gene>
    <name evidence="7" type="primary">RpL3_0</name>
    <name evidence="7" type="ORF">Anas_10122</name>
</gene>
<dbReference type="InterPro" id="IPR019926">
    <property type="entry name" value="Ribosomal_uL3_CS"/>
</dbReference>
<dbReference type="Gene3D" id="3.30.1430.10">
    <property type="match status" value="1"/>
</dbReference>
<evidence type="ECO:0000313" key="8">
    <source>
        <dbReference type="Proteomes" id="UP000326759"/>
    </source>
</evidence>
<dbReference type="EMBL" id="SEYY01005091">
    <property type="protein sequence ID" value="KAB7503474.1"/>
    <property type="molecule type" value="Genomic_DNA"/>
</dbReference>
<dbReference type="Pfam" id="PF00297">
    <property type="entry name" value="Ribosomal_L3"/>
    <property type="match status" value="2"/>
</dbReference>
<dbReference type="OrthoDB" id="1611972at2759"/>
<evidence type="ECO:0000256" key="4">
    <source>
        <dbReference type="ARBA" id="ARBA00056881"/>
    </source>
</evidence>
<keyword evidence="2 5" id="KW-0689">Ribosomal protein</keyword>
<proteinExistence type="inferred from homology"/>
<dbReference type="AlphaFoldDB" id="A0A5N5TA03"/>
<evidence type="ECO:0000256" key="6">
    <source>
        <dbReference type="SAM" id="MobiDB-lite"/>
    </source>
</evidence>
<evidence type="ECO:0000256" key="3">
    <source>
        <dbReference type="ARBA" id="ARBA00023274"/>
    </source>
</evidence>
<dbReference type="InterPro" id="IPR045077">
    <property type="entry name" value="L3_arc_euk"/>
</dbReference>